<evidence type="ECO:0000313" key="2">
    <source>
        <dbReference type="EMBL" id="WXK39169.1"/>
    </source>
</evidence>
<dbReference type="Proteomes" id="UP001493153">
    <property type="component" value="Chromosome"/>
</dbReference>
<name>A0ABZ2Q068_9BURK</name>
<evidence type="ECO:0000313" key="3">
    <source>
        <dbReference type="Proteomes" id="UP001493153"/>
    </source>
</evidence>
<reference evidence="2 3" key="1">
    <citation type="submission" date="2020-09" db="EMBL/GenBank/DDBJ databases">
        <title>Genome sequences of Mycetohabitans spp.</title>
        <authorList>
            <person name="Carter M.E."/>
            <person name="Carpenter S.C.D."/>
            <person name="Bogdanove A.J."/>
        </authorList>
    </citation>
    <scope>NUCLEOTIDE SEQUENCE [LARGE SCALE GENOMIC DNA]</scope>
    <source>
        <strain evidence="2 3">B12</strain>
    </source>
</reference>
<gene>
    <name evidence="2" type="ORF">IHE29_07695</name>
</gene>
<keyword evidence="1" id="KW-0732">Signal</keyword>
<feature type="chain" id="PRO_5045977901" evidence="1">
    <location>
        <begin position="23"/>
        <end position="66"/>
    </location>
</feature>
<feature type="signal peptide" evidence="1">
    <location>
        <begin position="1"/>
        <end position="22"/>
    </location>
</feature>
<evidence type="ECO:0000256" key="1">
    <source>
        <dbReference type="SAM" id="SignalP"/>
    </source>
</evidence>
<sequence length="66" mass="7533">MIKKYLISLIFMMLLAINNAFAMDGGFCFPVKQAERGQNIIASTELGPNMQWKCDDGIMENFFIDH</sequence>
<protein>
    <submittedName>
        <fullName evidence="2">Uncharacterized protein</fullName>
    </submittedName>
</protein>
<dbReference type="EMBL" id="CP062176">
    <property type="protein sequence ID" value="WXK39169.1"/>
    <property type="molecule type" value="Genomic_DNA"/>
</dbReference>
<proteinExistence type="predicted"/>
<dbReference type="RefSeq" id="WP_338911583.1">
    <property type="nucleotide sequence ID" value="NZ_CP062176.1"/>
</dbReference>
<organism evidence="2 3">
    <name type="scientific">Mycetohabitans rhizoxinica</name>
    <dbReference type="NCBI Taxonomy" id="412963"/>
    <lineage>
        <taxon>Bacteria</taxon>
        <taxon>Pseudomonadati</taxon>
        <taxon>Pseudomonadota</taxon>
        <taxon>Betaproteobacteria</taxon>
        <taxon>Burkholderiales</taxon>
        <taxon>Burkholderiaceae</taxon>
        <taxon>Mycetohabitans</taxon>
    </lineage>
</organism>
<keyword evidence="3" id="KW-1185">Reference proteome</keyword>
<accession>A0ABZ2Q068</accession>